<dbReference type="EMBL" id="JACQXR010000047">
    <property type="protein sequence ID" value="MBI4726370.1"/>
    <property type="molecule type" value="Genomic_DNA"/>
</dbReference>
<dbReference type="Proteomes" id="UP000736328">
    <property type="component" value="Unassembled WGS sequence"/>
</dbReference>
<evidence type="ECO:0000259" key="1">
    <source>
        <dbReference type="Pfam" id="PF13451"/>
    </source>
</evidence>
<organism evidence="3 4">
    <name type="scientific">candidate division TA06 bacterium</name>
    <dbReference type="NCBI Taxonomy" id="2250710"/>
    <lineage>
        <taxon>Bacteria</taxon>
        <taxon>Bacteria division TA06</taxon>
    </lineage>
</organism>
<feature type="domain" description="Probable zinc-binding" evidence="1">
    <location>
        <begin position="5"/>
        <end position="50"/>
    </location>
</feature>
<evidence type="ECO:0000259" key="2">
    <source>
        <dbReference type="Pfam" id="PF23477"/>
    </source>
</evidence>
<dbReference type="Pfam" id="PF23477">
    <property type="entry name" value="zf_Tbcl_2"/>
    <property type="match status" value="1"/>
</dbReference>
<protein>
    <submittedName>
        <fullName evidence="3">Zinc-ribbon domain containing protein</fullName>
    </submittedName>
</protein>
<evidence type="ECO:0000313" key="4">
    <source>
        <dbReference type="Proteomes" id="UP000736328"/>
    </source>
</evidence>
<feature type="domain" description="CxxC-x17-CxxC" evidence="2">
    <location>
        <begin position="54"/>
        <end position="90"/>
    </location>
</feature>
<reference evidence="3" key="1">
    <citation type="submission" date="2020-07" db="EMBL/GenBank/DDBJ databases">
        <title>Huge and variable diversity of episymbiotic CPR bacteria and DPANN archaea in groundwater ecosystems.</title>
        <authorList>
            <person name="He C.Y."/>
            <person name="Keren R."/>
            <person name="Whittaker M."/>
            <person name="Farag I.F."/>
            <person name="Doudna J."/>
            <person name="Cate J.H.D."/>
            <person name="Banfield J.F."/>
        </authorList>
    </citation>
    <scope>NUCLEOTIDE SEQUENCE</scope>
    <source>
        <strain evidence="3">NC_groundwater_1520_Pr4_B-0.1um_53_5</strain>
    </source>
</reference>
<evidence type="ECO:0000313" key="3">
    <source>
        <dbReference type="EMBL" id="MBI4726370.1"/>
    </source>
</evidence>
<dbReference type="NCBIfam" id="TIGR04272">
    <property type="entry name" value="cxxc_cxxc_Mbark"/>
    <property type="match status" value="1"/>
</dbReference>
<name>A0A933I826_UNCT6</name>
<accession>A0A933I826</accession>
<dbReference type="InterPro" id="IPR025306">
    <property type="entry name" value="Zn-bnd_dom_prob"/>
</dbReference>
<dbReference type="AlphaFoldDB" id="A0A933I826"/>
<dbReference type="InterPro" id="IPR026363">
    <property type="entry name" value="CxxC-x17-CxxC_dom"/>
</dbReference>
<dbReference type="Pfam" id="PF13451">
    <property type="entry name" value="zf_Tbcl"/>
    <property type="match status" value="1"/>
</dbReference>
<gene>
    <name evidence="3" type="ORF">HY768_03955</name>
</gene>
<comment type="caution">
    <text evidence="3">The sequence shown here is derived from an EMBL/GenBank/DDBJ whole genome shotgun (WGS) entry which is preliminary data.</text>
</comment>
<sequence>MSFTDKTLTCKDCSKPFTFTAGEQEFYQQKGFQNEPQRCPDCRQANKASKRGPRQLFKVTCAECGNEAEVPFKPTGDRPVLCSDCFNKKR</sequence>
<proteinExistence type="predicted"/>